<comment type="caution">
    <text evidence="3">The sequence shown here is derived from an EMBL/GenBank/DDBJ whole genome shotgun (WGS) entry which is preliminary data.</text>
</comment>
<dbReference type="NCBIfam" id="TIGR02679">
    <property type="entry name" value="TIGR02679 family protein"/>
    <property type="match status" value="1"/>
</dbReference>
<sequence>MAIPPRAREFLAAPSLDEFWAKLRERLERTGHAISGTVRTDLDSDAAERISGLLARRVAPGRRTVSISELDAALRHSAAGAGLITVLAELTGGQLRDRPSERMARQDIVSALWAEVERVLEDTGLAAAPWAETWKQWLHGTGLLLRAAAPGHAEFATAAQAVATALDDRRQPPRMLGQLATEVAGDAHALDSDRLAGRLAIRALSLAFDRPDPLTPRDRSTLWQLAGITVDAVSGTVLTWGLRPPGRDQWSAMLRTRTELGLVTHLTLAELTAYPIPLTAPDITVAACENPQVLQRAAESGVSSPLVCFSGNPSAAGIALAERVRIRYHGDFDWPGIGIAARLHALGAEPWRMSARDYLAAIDSGVHRLPLTGQQVPTPWDPELAPTMRRTGLVVHEESLLEVLLADLR</sequence>
<dbReference type="InterPro" id="IPR024465">
    <property type="entry name" value="DUF2399"/>
</dbReference>
<accession>A0ABV8E118</accession>
<keyword evidence="4" id="KW-1185">Reference proteome</keyword>
<dbReference type="RefSeq" id="WP_378615999.1">
    <property type="nucleotide sequence ID" value="NZ_JBHSAX010000023.1"/>
</dbReference>
<dbReference type="EMBL" id="JBHSAX010000023">
    <property type="protein sequence ID" value="MFC3965808.1"/>
    <property type="molecule type" value="Genomic_DNA"/>
</dbReference>
<evidence type="ECO:0000259" key="1">
    <source>
        <dbReference type="Pfam" id="PF09664"/>
    </source>
</evidence>
<organism evidence="3 4">
    <name type="scientific">Nocardia jiangsuensis</name>
    <dbReference type="NCBI Taxonomy" id="1691563"/>
    <lineage>
        <taxon>Bacteria</taxon>
        <taxon>Bacillati</taxon>
        <taxon>Actinomycetota</taxon>
        <taxon>Actinomycetes</taxon>
        <taxon>Mycobacteriales</taxon>
        <taxon>Nocardiaceae</taxon>
        <taxon>Nocardia</taxon>
    </lineage>
</organism>
<protein>
    <submittedName>
        <fullName evidence="3">TIGR02679 family protein</fullName>
    </submittedName>
</protein>
<dbReference type="Pfam" id="PF11796">
    <property type="entry name" value="DUF3323"/>
    <property type="match status" value="1"/>
</dbReference>
<feature type="domain" description="Conserved hypothetical protein CHP02679 N terminus" evidence="2">
    <location>
        <begin position="35"/>
        <end position="244"/>
    </location>
</feature>
<evidence type="ECO:0000313" key="3">
    <source>
        <dbReference type="EMBL" id="MFC3965808.1"/>
    </source>
</evidence>
<reference evidence="4" key="1">
    <citation type="journal article" date="2019" name="Int. J. Syst. Evol. Microbiol.">
        <title>The Global Catalogue of Microorganisms (GCM) 10K type strain sequencing project: providing services to taxonomists for standard genome sequencing and annotation.</title>
        <authorList>
            <consortium name="The Broad Institute Genomics Platform"/>
            <consortium name="The Broad Institute Genome Sequencing Center for Infectious Disease"/>
            <person name="Wu L."/>
            <person name="Ma J."/>
        </authorList>
    </citation>
    <scope>NUCLEOTIDE SEQUENCE [LARGE SCALE GENOMIC DNA]</scope>
    <source>
        <strain evidence="4">CGMCC 4.7330</strain>
    </source>
</reference>
<dbReference type="Proteomes" id="UP001595696">
    <property type="component" value="Unassembled WGS sequence"/>
</dbReference>
<evidence type="ECO:0000259" key="2">
    <source>
        <dbReference type="Pfam" id="PF11796"/>
    </source>
</evidence>
<dbReference type="InterPro" id="IPR013495">
    <property type="entry name" value="CHP02679"/>
</dbReference>
<dbReference type="Pfam" id="PF09664">
    <property type="entry name" value="DUF2399"/>
    <property type="match status" value="1"/>
</dbReference>
<gene>
    <name evidence="3" type="ORF">ACFO0B_27785</name>
</gene>
<evidence type="ECO:0000313" key="4">
    <source>
        <dbReference type="Proteomes" id="UP001595696"/>
    </source>
</evidence>
<name>A0ABV8E118_9NOCA</name>
<feature type="domain" description="DUF2399" evidence="1">
    <location>
        <begin position="264"/>
        <end position="408"/>
    </location>
</feature>
<dbReference type="InterPro" id="IPR024466">
    <property type="entry name" value="CHP02679_N"/>
</dbReference>
<proteinExistence type="predicted"/>